<feature type="region of interest" description="Disordered" evidence="1">
    <location>
        <begin position="114"/>
        <end position="137"/>
    </location>
</feature>
<feature type="compositionally biased region" description="Low complexity" evidence="1">
    <location>
        <begin position="114"/>
        <end position="125"/>
    </location>
</feature>
<dbReference type="AlphaFoldDB" id="A0A154P9Y8"/>
<evidence type="ECO:0000313" key="3">
    <source>
        <dbReference type="Proteomes" id="UP000076502"/>
    </source>
</evidence>
<gene>
    <name evidence="2" type="ORF">WN55_11238</name>
</gene>
<accession>A0A154P9Y8</accession>
<evidence type="ECO:0000256" key="1">
    <source>
        <dbReference type="SAM" id="MobiDB-lite"/>
    </source>
</evidence>
<name>A0A154P9Y8_DUFNO</name>
<sequence length="172" mass="19384">IQNTGDCPLTFRLRWKDAFQGNIPELPDGSPARKEKKKKGKSDGKSGEISARKVKFDQVLRQHEESAIFGGGLERCLDRDCFSFWNLDENMQLLVSERKKMEFGVRFQRPSNEAAVASGKSAGKSTKGKKKRKESPKRNDIEKLNYCYVAVLELTLGSSLLVQDFVVISVLK</sequence>
<feature type="compositionally biased region" description="Basic residues" evidence="1">
    <location>
        <begin position="126"/>
        <end position="135"/>
    </location>
</feature>
<reference evidence="2 3" key="1">
    <citation type="submission" date="2015-07" db="EMBL/GenBank/DDBJ databases">
        <title>The genome of Dufourea novaeangliae.</title>
        <authorList>
            <person name="Pan H."/>
            <person name="Kapheim K."/>
        </authorList>
    </citation>
    <scope>NUCLEOTIDE SEQUENCE [LARGE SCALE GENOMIC DNA]</scope>
    <source>
        <strain evidence="2">0120121106</strain>
        <tissue evidence="2">Whole body</tissue>
    </source>
</reference>
<feature type="region of interest" description="Disordered" evidence="1">
    <location>
        <begin position="22"/>
        <end position="48"/>
    </location>
</feature>
<organism evidence="2 3">
    <name type="scientific">Dufourea novaeangliae</name>
    <name type="common">Sweat bee</name>
    <dbReference type="NCBI Taxonomy" id="178035"/>
    <lineage>
        <taxon>Eukaryota</taxon>
        <taxon>Metazoa</taxon>
        <taxon>Ecdysozoa</taxon>
        <taxon>Arthropoda</taxon>
        <taxon>Hexapoda</taxon>
        <taxon>Insecta</taxon>
        <taxon>Pterygota</taxon>
        <taxon>Neoptera</taxon>
        <taxon>Endopterygota</taxon>
        <taxon>Hymenoptera</taxon>
        <taxon>Apocrita</taxon>
        <taxon>Aculeata</taxon>
        <taxon>Apoidea</taxon>
        <taxon>Anthophila</taxon>
        <taxon>Halictidae</taxon>
        <taxon>Rophitinae</taxon>
        <taxon>Dufourea</taxon>
    </lineage>
</organism>
<dbReference type="OrthoDB" id="6612278at2759"/>
<protein>
    <submittedName>
        <fullName evidence="2">Uncharacterized protein</fullName>
    </submittedName>
</protein>
<dbReference type="Proteomes" id="UP000076502">
    <property type="component" value="Unassembled WGS sequence"/>
</dbReference>
<dbReference type="EMBL" id="KQ434853">
    <property type="protein sequence ID" value="KZC08653.1"/>
    <property type="molecule type" value="Genomic_DNA"/>
</dbReference>
<evidence type="ECO:0000313" key="2">
    <source>
        <dbReference type="EMBL" id="KZC08653.1"/>
    </source>
</evidence>
<keyword evidence="3" id="KW-1185">Reference proteome</keyword>
<feature type="non-terminal residue" evidence="2">
    <location>
        <position position="1"/>
    </location>
</feature>
<proteinExistence type="predicted"/>